<dbReference type="AlphaFoldDB" id="A0AAV5QFU8"/>
<reference evidence="1 2" key="1">
    <citation type="journal article" date="2023" name="Elife">
        <title>Identification of key yeast species and microbe-microbe interactions impacting larval growth of Drosophila in the wild.</title>
        <authorList>
            <person name="Mure A."/>
            <person name="Sugiura Y."/>
            <person name="Maeda R."/>
            <person name="Honda K."/>
            <person name="Sakurai N."/>
            <person name="Takahashi Y."/>
            <person name="Watada M."/>
            <person name="Katoh T."/>
            <person name="Gotoh A."/>
            <person name="Gotoh Y."/>
            <person name="Taniguchi I."/>
            <person name="Nakamura K."/>
            <person name="Hayashi T."/>
            <person name="Katayama T."/>
            <person name="Uemura T."/>
            <person name="Hattori Y."/>
        </authorList>
    </citation>
    <scope>NUCLEOTIDE SEQUENCE [LARGE SCALE GENOMIC DNA]</scope>
    <source>
        <strain evidence="1 2">SC-9</strain>
    </source>
</reference>
<gene>
    <name evidence="1" type="ORF">DASC09_009330</name>
</gene>
<comment type="caution">
    <text evidence="1">The sequence shown here is derived from an EMBL/GenBank/DDBJ whole genome shotgun (WGS) entry which is preliminary data.</text>
</comment>
<organism evidence="1 2">
    <name type="scientific">Saccharomycopsis crataegensis</name>
    <dbReference type="NCBI Taxonomy" id="43959"/>
    <lineage>
        <taxon>Eukaryota</taxon>
        <taxon>Fungi</taxon>
        <taxon>Dikarya</taxon>
        <taxon>Ascomycota</taxon>
        <taxon>Saccharomycotina</taxon>
        <taxon>Saccharomycetes</taxon>
        <taxon>Saccharomycopsidaceae</taxon>
        <taxon>Saccharomycopsis</taxon>
    </lineage>
</organism>
<name>A0AAV5QFU8_9ASCO</name>
<evidence type="ECO:0000313" key="1">
    <source>
        <dbReference type="EMBL" id="GMM33608.1"/>
    </source>
</evidence>
<dbReference type="GeneID" id="90071587"/>
<accession>A0AAV5QFU8</accession>
<protein>
    <submittedName>
        <fullName evidence="1">Uncharacterized protein</fullName>
    </submittedName>
</protein>
<dbReference type="EMBL" id="BTFZ01000002">
    <property type="protein sequence ID" value="GMM33608.1"/>
    <property type="molecule type" value="Genomic_DNA"/>
</dbReference>
<evidence type="ECO:0000313" key="2">
    <source>
        <dbReference type="Proteomes" id="UP001360560"/>
    </source>
</evidence>
<proteinExistence type="predicted"/>
<keyword evidence="2" id="KW-1185">Reference proteome</keyword>
<sequence length="437" mass="49143">MDSDDVPQITISPYSALLERRLFLSAPQMALPEVPQTIISQDDGPSARDLKCLKYLLASAVFNNIDNSDNSKTYYIAAASMAKRILLSTNLSPDDYASIYQLWESRLTSLVLSNEPQCVNIAKQESKKLSNHLFKLTHVLHGENRKIGFPANIPLSLELLIIRLRTNSPSTLSSSEIFSLLWILRENVAKNIDSKAMVDSSTVIIYLLSFNISANLIAKRDYPTFLTHSDSIIDNLKLKFETKKGNESGYASLKLVDQKLFSDYCLLASLVSLIQGNFSKSKSYTEELLAINKVETLSNLPSINVLVKVLMTIAPILDNDDLLNLKPLDKIPKIESWEDLVNLYKDTRITGRILCHFCGLIELNVRNDGDFIDIFRSGKRKNDLIVKFDTALGKDTVDEGDPKESVIEDVVKDDSIEHVDILINCWKMNIDKVYGME</sequence>
<dbReference type="RefSeq" id="XP_064850608.1">
    <property type="nucleotide sequence ID" value="XM_064994536.1"/>
</dbReference>
<dbReference type="Proteomes" id="UP001360560">
    <property type="component" value="Unassembled WGS sequence"/>
</dbReference>